<dbReference type="EMBL" id="DXEQ01000071">
    <property type="protein sequence ID" value="HIX71863.1"/>
    <property type="molecule type" value="Genomic_DNA"/>
</dbReference>
<dbReference type="AlphaFoldDB" id="A0A9D2BDB7"/>
<gene>
    <name evidence="8" type="ORF">H9849_02460</name>
</gene>
<keyword evidence="6" id="KW-0769">Symport</keyword>
<reference evidence="8" key="2">
    <citation type="submission" date="2021-04" db="EMBL/GenBank/DDBJ databases">
        <authorList>
            <person name="Gilroy R."/>
        </authorList>
    </citation>
    <scope>NUCLEOTIDE SEQUENCE</scope>
    <source>
        <strain evidence="8">ChiSxjej3B15-1167</strain>
    </source>
</reference>
<evidence type="ECO:0000313" key="9">
    <source>
        <dbReference type="Proteomes" id="UP000886805"/>
    </source>
</evidence>
<comment type="subcellular location">
    <subcellularLocation>
        <location evidence="1">Membrane</location>
        <topology evidence="1">Multi-pass membrane protein</topology>
    </subcellularLocation>
</comment>
<dbReference type="InterPro" id="IPR047218">
    <property type="entry name" value="YocR/YhdH-like"/>
</dbReference>
<evidence type="ECO:0000313" key="8">
    <source>
        <dbReference type="EMBL" id="HIX71863.1"/>
    </source>
</evidence>
<keyword evidence="2 6" id="KW-0813">Transport</keyword>
<dbReference type="PRINTS" id="PR00176">
    <property type="entry name" value="NANEUSMPORT"/>
</dbReference>
<feature type="transmembrane region" description="Helical" evidence="7">
    <location>
        <begin position="433"/>
        <end position="451"/>
    </location>
</feature>
<dbReference type="GO" id="GO:0016020">
    <property type="term" value="C:membrane"/>
    <property type="evidence" value="ECO:0007669"/>
    <property type="project" value="UniProtKB-SubCell"/>
</dbReference>
<dbReference type="PANTHER" id="PTHR42948:SF1">
    <property type="entry name" value="TRANSPORTER"/>
    <property type="match status" value="1"/>
</dbReference>
<dbReference type="Pfam" id="PF00209">
    <property type="entry name" value="SNF"/>
    <property type="match status" value="2"/>
</dbReference>
<feature type="transmembrane region" description="Helical" evidence="7">
    <location>
        <begin position="215"/>
        <end position="243"/>
    </location>
</feature>
<evidence type="ECO:0000256" key="6">
    <source>
        <dbReference type="RuleBase" id="RU003732"/>
    </source>
</evidence>
<evidence type="ECO:0000256" key="2">
    <source>
        <dbReference type="ARBA" id="ARBA00022448"/>
    </source>
</evidence>
<evidence type="ECO:0000256" key="4">
    <source>
        <dbReference type="ARBA" id="ARBA00022989"/>
    </source>
</evidence>
<feature type="transmembrane region" description="Helical" evidence="7">
    <location>
        <begin position="12"/>
        <end position="30"/>
    </location>
</feature>
<feature type="transmembrane region" description="Helical" evidence="7">
    <location>
        <begin position="305"/>
        <end position="327"/>
    </location>
</feature>
<proteinExistence type="inferred from homology"/>
<sequence>MKRETFGSRIGFILVSAGCAIGIGNVWKFPYLCGEYGGAAFILIYLIFLLIMGIPVLVCEFSIGRASRFSVAASFEKLEPQGTRWHWTKWIGIAGSYLLMMFYTTVGGWLMYYCVKSVRGDFRGADTEQVTAAFSDVMGNMPVMMFWTILICVVGFAVCIFGIQKGIERASKFMMSILLVLMVVLAVHSVFMEGAGEGIRFYLVPDFAKMAEQGIGNVIFAALSQSFFTLSIGIGAMMIFGSYMPKERTLLGEAVSITALDTSVALTAGFIIIPACFAFGIEPGSGPSLIFITIPNIFAQIPGGALWGGLFFLFLTFAAFTTVVAVFENIISFDMDLFGWSRNRSVAVSAVLIILLSVPCVLGFNVLAGFQPLGEGSTIMDLEDFIVSNNLLPLGSLGYVLFCTRKNGWGWENFLAEANTGKGPHFPKGLKNYVAYGIPLIIMVIYLKGYYDKFVAQGTAALAGWMAVAVLFLVFVIGCALAGGGRGHGGQTVDSGN</sequence>
<keyword evidence="4 7" id="KW-1133">Transmembrane helix</keyword>
<dbReference type="Proteomes" id="UP000886805">
    <property type="component" value="Unassembled WGS sequence"/>
</dbReference>
<feature type="transmembrane region" description="Helical" evidence="7">
    <location>
        <begin position="90"/>
        <end position="112"/>
    </location>
</feature>
<feature type="transmembrane region" description="Helical" evidence="7">
    <location>
        <begin position="36"/>
        <end position="58"/>
    </location>
</feature>
<organism evidence="8 9">
    <name type="scientific">Candidatus Anaerobutyricum stercoripullorum</name>
    <dbReference type="NCBI Taxonomy" id="2838456"/>
    <lineage>
        <taxon>Bacteria</taxon>
        <taxon>Bacillati</taxon>
        <taxon>Bacillota</taxon>
        <taxon>Clostridia</taxon>
        <taxon>Lachnospirales</taxon>
        <taxon>Lachnospiraceae</taxon>
        <taxon>Anaerobutyricum</taxon>
    </lineage>
</organism>
<dbReference type="PROSITE" id="PS50267">
    <property type="entry name" value="NA_NEUROTRAN_SYMP_3"/>
    <property type="match status" value="1"/>
</dbReference>
<keyword evidence="3 6" id="KW-0812">Transmembrane</keyword>
<feature type="transmembrane region" description="Helical" evidence="7">
    <location>
        <begin position="347"/>
        <end position="370"/>
    </location>
</feature>
<evidence type="ECO:0000256" key="1">
    <source>
        <dbReference type="ARBA" id="ARBA00004141"/>
    </source>
</evidence>
<accession>A0A9D2BDB7</accession>
<evidence type="ECO:0000256" key="7">
    <source>
        <dbReference type="SAM" id="Phobius"/>
    </source>
</evidence>
<reference evidence="8" key="1">
    <citation type="journal article" date="2021" name="PeerJ">
        <title>Extensive microbial diversity within the chicken gut microbiome revealed by metagenomics and culture.</title>
        <authorList>
            <person name="Gilroy R."/>
            <person name="Ravi A."/>
            <person name="Getino M."/>
            <person name="Pursley I."/>
            <person name="Horton D.L."/>
            <person name="Alikhan N.F."/>
            <person name="Baker D."/>
            <person name="Gharbi K."/>
            <person name="Hall N."/>
            <person name="Watson M."/>
            <person name="Adriaenssens E.M."/>
            <person name="Foster-Nyarko E."/>
            <person name="Jarju S."/>
            <person name="Secka A."/>
            <person name="Antonio M."/>
            <person name="Oren A."/>
            <person name="Chaudhuri R.R."/>
            <person name="La Ragione R."/>
            <person name="Hildebrand F."/>
            <person name="Pallen M.J."/>
        </authorList>
    </citation>
    <scope>NUCLEOTIDE SEQUENCE</scope>
    <source>
        <strain evidence="8">ChiSxjej3B15-1167</strain>
    </source>
</reference>
<dbReference type="PANTHER" id="PTHR42948">
    <property type="entry name" value="TRANSPORTER"/>
    <property type="match status" value="1"/>
</dbReference>
<dbReference type="GO" id="GO:0015293">
    <property type="term" value="F:symporter activity"/>
    <property type="evidence" value="ECO:0007669"/>
    <property type="project" value="UniProtKB-KW"/>
</dbReference>
<dbReference type="InterPro" id="IPR000175">
    <property type="entry name" value="Na/ntran_symport"/>
</dbReference>
<protein>
    <recommendedName>
        <fullName evidence="6">Transporter</fullName>
    </recommendedName>
</protein>
<comment type="similarity">
    <text evidence="6">Belongs to the sodium:neurotransmitter symporter (SNF) (TC 2.A.22) family.</text>
</comment>
<dbReference type="PROSITE" id="PS00610">
    <property type="entry name" value="NA_NEUROTRAN_SYMP_1"/>
    <property type="match status" value="1"/>
</dbReference>
<feature type="transmembrane region" description="Helical" evidence="7">
    <location>
        <begin position="144"/>
        <end position="163"/>
    </location>
</feature>
<dbReference type="InterPro" id="IPR037272">
    <property type="entry name" value="SNS_sf"/>
</dbReference>
<feature type="transmembrane region" description="Helical" evidence="7">
    <location>
        <begin position="463"/>
        <end position="483"/>
    </location>
</feature>
<feature type="transmembrane region" description="Helical" evidence="7">
    <location>
        <begin position="255"/>
        <end position="281"/>
    </location>
</feature>
<feature type="transmembrane region" description="Helical" evidence="7">
    <location>
        <begin position="175"/>
        <end position="195"/>
    </location>
</feature>
<keyword evidence="5 7" id="KW-0472">Membrane</keyword>
<dbReference type="NCBIfam" id="NF037979">
    <property type="entry name" value="Na_transp"/>
    <property type="match status" value="1"/>
</dbReference>
<dbReference type="SUPFAM" id="SSF161070">
    <property type="entry name" value="SNF-like"/>
    <property type="match status" value="1"/>
</dbReference>
<name>A0A9D2BDB7_9FIRM</name>
<comment type="caution">
    <text evidence="8">The sequence shown here is derived from an EMBL/GenBank/DDBJ whole genome shotgun (WGS) entry which is preliminary data.</text>
</comment>
<evidence type="ECO:0000256" key="5">
    <source>
        <dbReference type="ARBA" id="ARBA00023136"/>
    </source>
</evidence>
<evidence type="ECO:0000256" key="3">
    <source>
        <dbReference type="ARBA" id="ARBA00022692"/>
    </source>
</evidence>
<dbReference type="CDD" id="cd10336">
    <property type="entry name" value="SLC6sbd_Tyt1-Like"/>
    <property type="match status" value="1"/>
</dbReference>